<dbReference type="EMBL" id="JAUPFM010000022">
    <property type="protein sequence ID" value="KAK2815526.1"/>
    <property type="molecule type" value="Genomic_DNA"/>
</dbReference>
<feature type="chain" id="PRO_5041676157" description="Transmembrane protein 109" evidence="3">
    <location>
        <begin position="26"/>
        <end position="226"/>
    </location>
</feature>
<evidence type="ECO:0000256" key="3">
    <source>
        <dbReference type="SAM" id="SignalP"/>
    </source>
</evidence>
<keyword evidence="5" id="KW-1185">Reference proteome</keyword>
<dbReference type="PANTHER" id="PTHR14550">
    <property type="entry name" value="TRANSMEMBRANE PROTEIN 109"/>
    <property type="match status" value="1"/>
</dbReference>
<evidence type="ECO:0000313" key="4">
    <source>
        <dbReference type="EMBL" id="KAK2815526.1"/>
    </source>
</evidence>
<dbReference type="Pfam" id="PF14965">
    <property type="entry name" value="BRI3BP"/>
    <property type="match status" value="1"/>
</dbReference>
<keyword evidence="2" id="KW-1133">Transmembrane helix</keyword>
<feature type="transmembrane region" description="Helical" evidence="2">
    <location>
        <begin position="175"/>
        <end position="192"/>
    </location>
</feature>
<evidence type="ECO:0008006" key="6">
    <source>
        <dbReference type="Google" id="ProtNLM"/>
    </source>
</evidence>
<dbReference type="Proteomes" id="UP001187415">
    <property type="component" value="Unassembled WGS sequence"/>
</dbReference>
<proteinExistence type="predicted"/>
<organism evidence="4 5">
    <name type="scientific">Channa striata</name>
    <name type="common">Snakehead murrel</name>
    <name type="synonym">Ophicephalus striatus</name>
    <dbReference type="NCBI Taxonomy" id="64152"/>
    <lineage>
        <taxon>Eukaryota</taxon>
        <taxon>Metazoa</taxon>
        <taxon>Chordata</taxon>
        <taxon>Craniata</taxon>
        <taxon>Vertebrata</taxon>
        <taxon>Euteleostomi</taxon>
        <taxon>Actinopterygii</taxon>
        <taxon>Neopterygii</taxon>
        <taxon>Teleostei</taxon>
        <taxon>Neoteleostei</taxon>
        <taxon>Acanthomorphata</taxon>
        <taxon>Anabantaria</taxon>
        <taxon>Anabantiformes</taxon>
        <taxon>Channoidei</taxon>
        <taxon>Channidae</taxon>
        <taxon>Channa</taxon>
    </lineage>
</organism>
<protein>
    <recommendedName>
        <fullName evidence="6">Transmembrane protein 109</fullName>
    </recommendedName>
</protein>
<comment type="caution">
    <text evidence="4">The sequence shown here is derived from an EMBL/GenBank/DDBJ whole genome shotgun (WGS) entry which is preliminary data.</text>
</comment>
<accession>A0AA88IKJ2</accession>
<gene>
    <name evidence="4" type="ORF">Q5P01_025993</name>
</gene>
<keyword evidence="1" id="KW-0175">Coiled coil</keyword>
<feature type="coiled-coil region" evidence="1">
    <location>
        <begin position="194"/>
        <end position="221"/>
    </location>
</feature>
<dbReference type="GO" id="GO:0042771">
    <property type="term" value="P:intrinsic apoptotic signaling pathway in response to DNA damage by p53 class mediator"/>
    <property type="evidence" value="ECO:0007669"/>
    <property type="project" value="TreeGrafter"/>
</dbReference>
<keyword evidence="2" id="KW-0472">Membrane</keyword>
<dbReference type="InterPro" id="IPR039492">
    <property type="entry name" value="TMEM109"/>
</dbReference>
<dbReference type="AlphaFoldDB" id="A0AA88IKJ2"/>
<name>A0AA88IKJ2_CHASR</name>
<feature type="signal peptide" evidence="3">
    <location>
        <begin position="1"/>
        <end position="25"/>
    </location>
</feature>
<evidence type="ECO:0000256" key="2">
    <source>
        <dbReference type="SAM" id="Phobius"/>
    </source>
</evidence>
<keyword evidence="3" id="KW-0732">Signal</keyword>
<feature type="transmembrane region" description="Helical" evidence="2">
    <location>
        <begin position="145"/>
        <end position="163"/>
    </location>
</feature>
<keyword evidence="2" id="KW-0812">Transmembrane</keyword>
<dbReference type="GO" id="GO:0071480">
    <property type="term" value="P:cellular response to gamma radiation"/>
    <property type="evidence" value="ECO:0007669"/>
    <property type="project" value="InterPro"/>
</dbReference>
<dbReference type="PANTHER" id="PTHR14550:SF2">
    <property type="entry name" value="TRANSMEMBRANE PROTEIN 109"/>
    <property type="match status" value="1"/>
</dbReference>
<evidence type="ECO:0000256" key="1">
    <source>
        <dbReference type="SAM" id="Coils"/>
    </source>
</evidence>
<evidence type="ECO:0000313" key="5">
    <source>
        <dbReference type="Proteomes" id="UP001187415"/>
    </source>
</evidence>
<reference evidence="4" key="1">
    <citation type="submission" date="2023-07" db="EMBL/GenBank/DDBJ databases">
        <title>Chromosome-level Genome Assembly of Striped Snakehead (Channa striata).</title>
        <authorList>
            <person name="Liu H."/>
        </authorList>
    </citation>
    <scope>NUCLEOTIDE SEQUENCE</scope>
    <source>
        <strain evidence="4">Gz</strain>
        <tissue evidence="4">Muscle</tissue>
    </source>
</reference>
<sequence>MVSLPGRSALGGLCVLAALLLRASASTVLESGSGLIEELRTVVAHLAGEGRTFLGTLAGEQTLLSVQKAFSKVLGVVAEGSASALNVLLQYVSNLLQATGFQVAFHDSRVTPEGLIFVVQWILVTLIGYWLISHAFRLVASTLRGVLWLVKVVVALVAFSIILSDHSVGVQTMGIRLAVLVCVCALLGVGNLKSSNAADKAAHLEEQVRILERRVRQMERWRKTEE</sequence>
<feature type="transmembrane region" description="Helical" evidence="2">
    <location>
        <begin position="114"/>
        <end position="133"/>
    </location>
</feature>